<dbReference type="InterPro" id="IPR017423">
    <property type="entry name" value="TRM6"/>
</dbReference>
<feature type="non-terminal residue" evidence="2">
    <location>
        <position position="59"/>
    </location>
</feature>
<gene>
    <name evidence="2" type="ORF">M9458_040840</name>
</gene>
<evidence type="ECO:0000256" key="1">
    <source>
        <dbReference type="SAM" id="MobiDB-lite"/>
    </source>
</evidence>
<feature type="compositionally biased region" description="Basic and acidic residues" evidence="1">
    <location>
        <begin position="17"/>
        <end position="59"/>
    </location>
</feature>
<dbReference type="AlphaFoldDB" id="A0ABD0NUG4"/>
<organism evidence="2 3">
    <name type="scientific">Cirrhinus mrigala</name>
    <name type="common">Mrigala</name>
    <dbReference type="NCBI Taxonomy" id="683832"/>
    <lineage>
        <taxon>Eukaryota</taxon>
        <taxon>Metazoa</taxon>
        <taxon>Chordata</taxon>
        <taxon>Craniata</taxon>
        <taxon>Vertebrata</taxon>
        <taxon>Euteleostomi</taxon>
        <taxon>Actinopterygii</taxon>
        <taxon>Neopterygii</taxon>
        <taxon>Teleostei</taxon>
        <taxon>Ostariophysi</taxon>
        <taxon>Cypriniformes</taxon>
        <taxon>Cyprinidae</taxon>
        <taxon>Labeoninae</taxon>
        <taxon>Labeonini</taxon>
        <taxon>Cirrhinus</taxon>
    </lineage>
</organism>
<keyword evidence="3" id="KW-1185">Reference proteome</keyword>
<feature type="region of interest" description="Disordered" evidence="1">
    <location>
        <begin position="15"/>
        <end position="59"/>
    </location>
</feature>
<proteinExistence type="predicted"/>
<evidence type="ECO:0000313" key="3">
    <source>
        <dbReference type="Proteomes" id="UP001529510"/>
    </source>
</evidence>
<dbReference type="EMBL" id="JAMKFB020000020">
    <property type="protein sequence ID" value="KAL0165087.1"/>
    <property type="molecule type" value="Genomic_DNA"/>
</dbReference>
<dbReference type="Pfam" id="PF04189">
    <property type="entry name" value="Gcd10p"/>
    <property type="match status" value="1"/>
</dbReference>
<dbReference type="Proteomes" id="UP001529510">
    <property type="component" value="Unassembled WGS sequence"/>
</dbReference>
<comment type="caution">
    <text evidence="2">The sequence shown here is derived from an EMBL/GenBank/DDBJ whole genome shotgun (WGS) entry which is preliminary data.</text>
</comment>
<sequence>MFEIEAGGSLKLKAAKRTGDSLDSKEAGQDNRHIVDDGRSQKLTRDDIETLKEQGLKGQ</sequence>
<evidence type="ECO:0000313" key="2">
    <source>
        <dbReference type="EMBL" id="KAL0165087.1"/>
    </source>
</evidence>
<protein>
    <submittedName>
        <fullName evidence="2">Uncharacterized protein</fullName>
    </submittedName>
</protein>
<name>A0ABD0NUG4_CIRMR</name>
<reference evidence="2 3" key="1">
    <citation type="submission" date="2024-05" db="EMBL/GenBank/DDBJ databases">
        <title>Genome sequencing and assembly of Indian major carp, Cirrhinus mrigala (Hamilton, 1822).</title>
        <authorList>
            <person name="Mohindra V."/>
            <person name="Chowdhury L.M."/>
            <person name="Lal K."/>
            <person name="Jena J.K."/>
        </authorList>
    </citation>
    <scope>NUCLEOTIDE SEQUENCE [LARGE SCALE GENOMIC DNA]</scope>
    <source>
        <strain evidence="2">CM1030</strain>
        <tissue evidence="2">Blood</tissue>
    </source>
</reference>
<accession>A0ABD0NUG4</accession>